<feature type="transmembrane region" description="Helical" evidence="7">
    <location>
        <begin position="137"/>
        <end position="157"/>
    </location>
</feature>
<dbReference type="Proteomes" id="UP000571183">
    <property type="component" value="Unassembled WGS sequence"/>
</dbReference>
<evidence type="ECO:0000256" key="5">
    <source>
        <dbReference type="ARBA" id="ARBA00023136"/>
    </source>
</evidence>
<feature type="transmembrane region" description="Helical" evidence="7">
    <location>
        <begin position="14"/>
        <end position="36"/>
    </location>
</feature>
<evidence type="ECO:0000256" key="6">
    <source>
        <dbReference type="RuleBase" id="RU003943"/>
    </source>
</evidence>
<evidence type="ECO:0000256" key="4">
    <source>
        <dbReference type="ARBA" id="ARBA00022989"/>
    </source>
</evidence>
<dbReference type="AlphaFoldDB" id="A0A840DKD0"/>
<comment type="similarity">
    <text evidence="2 6">Belongs to the ABC-3 integral membrane protein family.</text>
</comment>
<comment type="caution">
    <text evidence="8">The sequence shown here is derived from an EMBL/GenBank/DDBJ whole genome shotgun (WGS) entry which is preliminary data.</text>
</comment>
<keyword evidence="6" id="KW-0813">Transport</keyword>
<dbReference type="Gene3D" id="1.10.3470.10">
    <property type="entry name" value="ABC transporter involved in vitamin B12 uptake, BtuC"/>
    <property type="match status" value="1"/>
</dbReference>
<evidence type="ECO:0000256" key="3">
    <source>
        <dbReference type="ARBA" id="ARBA00022692"/>
    </source>
</evidence>
<dbReference type="InterPro" id="IPR001626">
    <property type="entry name" value="ABC_TroCD"/>
</dbReference>
<accession>A0A840DKD0</accession>
<keyword evidence="5 7" id="KW-0472">Membrane</keyword>
<dbReference type="PANTHER" id="PTHR30477">
    <property type="entry name" value="ABC-TRANSPORTER METAL-BINDING PROTEIN"/>
    <property type="match status" value="1"/>
</dbReference>
<feature type="transmembrane region" description="Helical" evidence="7">
    <location>
        <begin position="98"/>
        <end position="117"/>
    </location>
</feature>
<comment type="subcellular location">
    <subcellularLocation>
        <location evidence="6">Cell membrane</location>
        <topology evidence="6">Multi-pass membrane protein</topology>
    </subcellularLocation>
    <subcellularLocation>
        <location evidence="1">Membrane</location>
        <topology evidence="1">Multi-pass membrane protein</topology>
    </subcellularLocation>
</comment>
<dbReference type="GO" id="GO:0043190">
    <property type="term" value="C:ATP-binding cassette (ABC) transporter complex"/>
    <property type="evidence" value="ECO:0007669"/>
    <property type="project" value="InterPro"/>
</dbReference>
<keyword evidence="3 6" id="KW-0812">Transmembrane</keyword>
<evidence type="ECO:0000256" key="2">
    <source>
        <dbReference type="ARBA" id="ARBA00008034"/>
    </source>
</evidence>
<dbReference type="GO" id="GO:0010043">
    <property type="term" value="P:response to zinc ion"/>
    <property type="evidence" value="ECO:0007669"/>
    <property type="project" value="TreeGrafter"/>
</dbReference>
<feature type="transmembrane region" description="Helical" evidence="7">
    <location>
        <begin position="227"/>
        <end position="249"/>
    </location>
</feature>
<dbReference type="GO" id="GO:0055085">
    <property type="term" value="P:transmembrane transport"/>
    <property type="evidence" value="ECO:0007669"/>
    <property type="project" value="InterPro"/>
</dbReference>
<feature type="transmembrane region" description="Helical" evidence="7">
    <location>
        <begin position="68"/>
        <end position="86"/>
    </location>
</feature>
<feature type="transmembrane region" description="Helical" evidence="7">
    <location>
        <begin position="255"/>
        <end position="278"/>
    </location>
</feature>
<protein>
    <submittedName>
        <fullName evidence="8">Manganese/iron transport system permease protein</fullName>
    </submittedName>
</protein>
<keyword evidence="4 7" id="KW-1133">Transmembrane helix</keyword>
<name>A0A840DKD0_9MICO</name>
<organism evidence="8 9">
    <name type="scientific">Canibacter oris</name>
    <dbReference type="NCBI Taxonomy" id="1365628"/>
    <lineage>
        <taxon>Bacteria</taxon>
        <taxon>Bacillati</taxon>
        <taxon>Actinomycetota</taxon>
        <taxon>Actinomycetes</taxon>
        <taxon>Micrococcales</taxon>
        <taxon>Microbacteriaceae</taxon>
        <taxon>Canibacter</taxon>
    </lineage>
</organism>
<evidence type="ECO:0000256" key="7">
    <source>
        <dbReference type="SAM" id="Phobius"/>
    </source>
</evidence>
<dbReference type="PANTHER" id="PTHR30477:SF13">
    <property type="entry name" value="IRON TRANSPORT SYSTEM MEMBRANE PROTEIN HI_0360-RELATED"/>
    <property type="match status" value="1"/>
</dbReference>
<sequence length="289" mass="29636">MTLPELLDAFTLPFISRGLLVIAVLAVCSGIISVFVHFRGMEFITDGLVHAVFPGLVVGYLLGGTAALMPAALVAALLAVALITLLTHRGLLGNDAAVAVLLTSAFSLGVVLVSRQHDYMAQLSSLLFGHLLTVTEAQLLQVTVIALAAVALVLGTWRRQLFRAHDPQGFAAAGFNPLITDLILGAAIAMVVVAGATALGNLLIIALLIVPAATAQRLTTNLSGLTVLAAMLTVLAGIVGIGFSVWMSFAHGINVSAGGAVVLTLVLFYVLAVGYSAVRPSSLRPGGAG</sequence>
<evidence type="ECO:0000313" key="8">
    <source>
        <dbReference type="EMBL" id="MBB4072163.1"/>
    </source>
</evidence>
<dbReference type="SUPFAM" id="SSF81345">
    <property type="entry name" value="ABC transporter involved in vitamin B12 uptake, BtuC"/>
    <property type="match status" value="1"/>
</dbReference>
<evidence type="ECO:0000256" key="1">
    <source>
        <dbReference type="ARBA" id="ARBA00004141"/>
    </source>
</evidence>
<dbReference type="EMBL" id="JACIFD010000017">
    <property type="protein sequence ID" value="MBB4072163.1"/>
    <property type="molecule type" value="Genomic_DNA"/>
</dbReference>
<keyword evidence="9" id="KW-1185">Reference proteome</keyword>
<feature type="transmembrane region" description="Helical" evidence="7">
    <location>
        <begin position="198"/>
        <end position="215"/>
    </location>
</feature>
<gene>
    <name evidence="8" type="ORF">F5897_001492</name>
</gene>
<dbReference type="RefSeq" id="WP_183305041.1">
    <property type="nucleotide sequence ID" value="NZ_JACIFD010000017.1"/>
</dbReference>
<dbReference type="Pfam" id="PF00950">
    <property type="entry name" value="ABC-3"/>
    <property type="match status" value="1"/>
</dbReference>
<evidence type="ECO:0000313" key="9">
    <source>
        <dbReference type="Proteomes" id="UP000571183"/>
    </source>
</evidence>
<reference evidence="8" key="1">
    <citation type="submission" date="2020-08" db="EMBL/GenBank/DDBJ databases">
        <title>Sequencing the genomes of 1000 actinobacteria strains.</title>
        <authorList>
            <person name="Klenk H.-P."/>
        </authorList>
    </citation>
    <scope>NUCLEOTIDE SEQUENCE [LARGE SCALE GENOMIC DNA]</scope>
    <source>
        <strain evidence="8">DSM 27064</strain>
    </source>
</reference>
<dbReference type="InterPro" id="IPR037294">
    <property type="entry name" value="ABC_BtuC-like"/>
</dbReference>
<proteinExistence type="inferred from homology"/>